<evidence type="ECO:0000313" key="3">
    <source>
        <dbReference type="Proteomes" id="UP001211987"/>
    </source>
</evidence>
<feature type="transmembrane region" description="Helical" evidence="1">
    <location>
        <begin position="51"/>
        <end position="76"/>
    </location>
</feature>
<feature type="transmembrane region" description="Helical" evidence="1">
    <location>
        <begin position="97"/>
        <end position="115"/>
    </location>
</feature>
<organism evidence="2 3">
    <name type="scientific">Thomasclavelia ramosa</name>
    <dbReference type="NCBI Taxonomy" id="1547"/>
    <lineage>
        <taxon>Bacteria</taxon>
        <taxon>Bacillati</taxon>
        <taxon>Bacillota</taxon>
        <taxon>Erysipelotrichia</taxon>
        <taxon>Erysipelotrichales</taxon>
        <taxon>Coprobacillaceae</taxon>
        <taxon>Thomasclavelia</taxon>
    </lineage>
</organism>
<evidence type="ECO:0000256" key="1">
    <source>
        <dbReference type="SAM" id="Phobius"/>
    </source>
</evidence>
<keyword evidence="1" id="KW-1133">Transmembrane helix</keyword>
<gene>
    <name evidence="2" type="ORF">PM738_12995</name>
</gene>
<keyword evidence="1" id="KW-0472">Membrane</keyword>
<dbReference type="AlphaFoldDB" id="A0AB35IM46"/>
<protein>
    <submittedName>
        <fullName evidence="2">Uncharacterized protein</fullName>
    </submittedName>
</protein>
<name>A0AB35IM46_9FIRM</name>
<comment type="caution">
    <text evidence="2">The sequence shown here is derived from an EMBL/GenBank/DDBJ whole genome shotgun (WGS) entry which is preliminary data.</text>
</comment>
<evidence type="ECO:0000313" key="2">
    <source>
        <dbReference type="EMBL" id="MDB7084723.1"/>
    </source>
</evidence>
<dbReference type="Proteomes" id="UP001211987">
    <property type="component" value="Unassembled WGS sequence"/>
</dbReference>
<reference evidence="2" key="1">
    <citation type="submission" date="2023-01" db="EMBL/GenBank/DDBJ databases">
        <title>Human gut microbiome strain richness.</title>
        <authorList>
            <person name="Chen-Liaw A."/>
        </authorList>
    </citation>
    <scope>NUCLEOTIDE SEQUENCE</scope>
    <source>
        <strain evidence="2">1001217st2_G6_1001217B_191108</strain>
    </source>
</reference>
<accession>A0AB35IM46</accession>
<dbReference type="RefSeq" id="WP_118672313.1">
    <property type="nucleotide sequence ID" value="NZ_JADPBJ010000005.1"/>
</dbReference>
<dbReference type="EMBL" id="JAQLKE010000023">
    <property type="protein sequence ID" value="MDB7084723.1"/>
    <property type="molecule type" value="Genomic_DNA"/>
</dbReference>
<keyword evidence="1" id="KW-0812">Transmembrane</keyword>
<proteinExistence type="predicted"/>
<sequence length="121" mass="13486">MIKKIKKICRKKKARLENLLIAGYIGLQNIVTVSAAAKPNTEEAKNLLNPWVEAGILIIQWAAVGLGIIYVGRIGISYLQATEEERQRMNIWGNVKRGVIIVIIIESIVEIFKVFGLKQGS</sequence>